<gene>
    <name evidence="8" type="ORF">S06H3_13418</name>
</gene>
<keyword evidence="2" id="KW-0808">Transferase</keyword>
<keyword evidence="4" id="KW-0418">Kinase</keyword>
<dbReference type="GO" id="GO:0016301">
    <property type="term" value="F:kinase activity"/>
    <property type="evidence" value="ECO:0007669"/>
    <property type="project" value="UniProtKB-KW"/>
</dbReference>
<sequence length="100" mass="10802">LNAEQVMTEANNAGKLIIKTQQMKNFIRISFTNDGPAIPGEHLDKLFDPFFTTREGRGGTGLGLSVCHGIVTEHGGRIYAKSKPGRGATFLVELPMTTGK</sequence>
<evidence type="ECO:0000313" key="8">
    <source>
        <dbReference type="EMBL" id="GAI14415.1"/>
    </source>
</evidence>
<dbReference type="PROSITE" id="PS50109">
    <property type="entry name" value="HIS_KIN"/>
    <property type="match status" value="1"/>
</dbReference>
<dbReference type="PANTHER" id="PTHR43065:SF10">
    <property type="entry name" value="PEROXIDE STRESS-ACTIVATED HISTIDINE KINASE MAK3"/>
    <property type="match status" value="1"/>
</dbReference>
<dbReference type="InterPro" id="IPR004358">
    <property type="entry name" value="Sig_transdc_His_kin-like_C"/>
</dbReference>
<accession>X1MI70</accession>
<dbReference type="GO" id="GO:0000160">
    <property type="term" value="P:phosphorelay signal transduction system"/>
    <property type="evidence" value="ECO:0007669"/>
    <property type="project" value="UniProtKB-KW"/>
</dbReference>
<keyword evidence="6" id="KW-0902">Two-component regulatory system</keyword>
<name>X1MI70_9ZZZZ</name>
<evidence type="ECO:0000259" key="7">
    <source>
        <dbReference type="PROSITE" id="PS50109"/>
    </source>
</evidence>
<dbReference type="PRINTS" id="PR00344">
    <property type="entry name" value="BCTRLSENSOR"/>
</dbReference>
<proteinExistence type="predicted"/>
<feature type="non-terminal residue" evidence="8">
    <location>
        <position position="1"/>
    </location>
</feature>
<dbReference type="InterPro" id="IPR036890">
    <property type="entry name" value="HATPase_C_sf"/>
</dbReference>
<dbReference type="Gene3D" id="3.30.565.10">
    <property type="entry name" value="Histidine kinase-like ATPase, C-terminal domain"/>
    <property type="match status" value="1"/>
</dbReference>
<evidence type="ECO:0000256" key="6">
    <source>
        <dbReference type="ARBA" id="ARBA00023012"/>
    </source>
</evidence>
<evidence type="ECO:0000256" key="5">
    <source>
        <dbReference type="ARBA" id="ARBA00022840"/>
    </source>
</evidence>
<dbReference type="AlphaFoldDB" id="X1MI70"/>
<dbReference type="InterPro" id="IPR005467">
    <property type="entry name" value="His_kinase_dom"/>
</dbReference>
<evidence type="ECO:0000256" key="1">
    <source>
        <dbReference type="ARBA" id="ARBA00022553"/>
    </source>
</evidence>
<keyword evidence="5" id="KW-0067">ATP-binding</keyword>
<dbReference type="InterPro" id="IPR003594">
    <property type="entry name" value="HATPase_dom"/>
</dbReference>
<protein>
    <recommendedName>
        <fullName evidence="7">Histidine kinase domain-containing protein</fullName>
    </recommendedName>
</protein>
<dbReference type="SMART" id="SM00387">
    <property type="entry name" value="HATPase_c"/>
    <property type="match status" value="1"/>
</dbReference>
<feature type="domain" description="Histidine kinase" evidence="7">
    <location>
        <begin position="1"/>
        <end position="98"/>
    </location>
</feature>
<dbReference type="EMBL" id="BARV01006551">
    <property type="protein sequence ID" value="GAI14415.1"/>
    <property type="molecule type" value="Genomic_DNA"/>
</dbReference>
<dbReference type="SUPFAM" id="SSF55874">
    <property type="entry name" value="ATPase domain of HSP90 chaperone/DNA topoisomerase II/histidine kinase"/>
    <property type="match status" value="1"/>
</dbReference>
<reference evidence="8" key="1">
    <citation type="journal article" date="2014" name="Front. Microbiol.">
        <title>High frequency of phylogenetically diverse reductive dehalogenase-homologous genes in deep subseafloor sedimentary metagenomes.</title>
        <authorList>
            <person name="Kawai M."/>
            <person name="Futagami T."/>
            <person name="Toyoda A."/>
            <person name="Takaki Y."/>
            <person name="Nishi S."/>
            <person name="Hori S."/>
            <person name="Arai W."/>
            <person name="Tsubouchi T."/>
            <person name="Morono Y."/>
            <person name="Uchiyama I."/>
            <person name="Ito T."/>
            <person name="Fujiyama A."/>
            <person name="Inagaki F."/>
            <person name="Takami H."/>
        </authorList>
    </citation>
    <scope>NUCLEOTIDE SEQUENCE</scope>
    <source>
        <strain evidence="8">Expedition CK06-06</strain>
    </source>
</reference>
<evidence type="ECO:0000256" key="2">
    <source>
        <dbReference type="ARBA" id="ARBA00022679"/>
    </source>
</evidence>
<dbReference type="GO" id="GO:0005524">
    <property type="term" value="F:ATP binding"/>
    <property type="evidence" value="ECO:0007669"/>
    <property type="project" value="UniProtKB-KW"/>
</dbReference>
<evidence type="ECO:0000256" key="3">
    <source>
        <dbReference type="ARBA" id="ARBA00022741"/>
    </source>
</evidence>
<evidence type="ECO:0000256" key="4">
    <source>
        <dbReference type="ARBA" id="ARBA00022777"/>
    </source>
</evidence>
<comment type="caution">
    <text evidence="8">The sequence shown here is derived from an EMBL/GenBank/DDBJ whole genome shotgun (WGS) entry which is preliminary data.</text>
</comment>
<organism evidence="8">
    <name type="scientific">marine sediment metagenome</name>
    <dbReference type="NCBI Taxonomy" id="412755"/>
    <lineage>
        <taxon>unclassified sequences</taxon>
        <taxon>metagenomes</taxon>
        <taxon>ecological metagenomes</taxon>
    </lineage>
</organism>
<keyword evidence="1" id="KW-0597">Phosphoprotein</keyword>
<keyword evidence="3" id="KW-0547">Nucleotide-binding</keyword>
<dbReference type="PANTHER" id="PTHR43065">
    <property type="entry name" value="SENSOR HISTIDINE KINASE"/>
    <property type="match status" value="1"/>
</dbReference>
<dbReference type="Pfam" id="PF02518">
    <property type="entry name" value="HATPase_c"/>
    <property type="match status" value="1"/>
</dbReference>